<evidence type="ECO:0000313" key="1">
    <source>
        <dbReference type="EMBL" id="GMT00135.1"/>
    </source>
</evidence>
<protein>
    <submittedName>
        <fullName evidence="1">Uncharacterized protein</fullName>
    </submittedName>
</protein>
<comment type="caution">
    <text evidence="1">The sequence shown here is derived from an EMBL/GenBank/DDBJ whole genome shotgun (WGS) entry which is preliminary data.</text>
</comment>
<keyword evidence="2" id="KW-1185">Reference proteome</keyword>
<name>A0AAV5U1T1_9BILA</name>
<organism evidence="1 2">
    <name type="scientific">Pristionchus entomophagus</name>
    <dbReference type="NCBI Taxonomy" id="358040"/>
    <lineage>
        <taxon>Eukaryota</taxon>
        <taxon>Metazoa</taxon>
        <taxon>Ecdysozoa</taxon>
        <taxon>Nematoda</taxon>
        <taxon>Chromadorea</taxon>
        <taxon>Rhabditida</taxon>
        <taxon>Rhabditina</taxon>
        <taxon>Diplogasteromorpha</taxon>
        <taxon>Diplogasteroidea</taxon>
        <taxon>Neodiplogasteridae</taxon>
        <taxon>Pristionchus</taxon>
    </lineage>
</organism>
<gene>
    <name evidence="1" type="ORF">PENTCL1PPCAC_22309</name>
</gene>
<sequence>PPTFLLLLHGSGGDCTGNSHLRFLLLSGSEQKRASSHSTRILLRRCTHSSRFILARHSDCNRYCWYDKESNHNN</sequence>
<proteinExistence type="predicted"/>
<dbReference type="AlphaFoldDB" id="A0AAV5U1T1"/>
<dbReference type="EMBL" id="BTSX01000005">
    <property type="protein sequence ID" value="GMT00135.1"/>
    <property type="molecule type" value="Genomic_DNA"/>
</dbReference>
<evidence type="ECO:0000313" key="2">
    <source>
        <dbReference type="Proteomes" id="UP001432027"/>
    </source>
</evidence>
<dbReference type="Proteomes" id="UP001432027">
    <property type="component" value="Unassembled WGS sequence"/>
</dbReference>
<reference evidence="1" key="1">
    <citation type="submission" date="2023-10" db="EMBL/GenBank/DDBJ databases">
        <title>Genome assembly of Pristionchus species.</title>
        <authorList>
            <person name="Yoshida K."/>
            <person name="Sommer R.J."/>
        </authorList>
    </citation>
    <scope>NUCLEOTIDE SEQUENCE</scope>
    <source>
        <strain evidence="1">RS0144</strain>
    </source>
</reference>
<accession>A0AAV5U1T1</accession>
<feature type="non-terminal residue" evidence="1">
    <location>
        <position position="1"/>
    </location>
</feature>